<dbReference type="OrthoDB" id="4270088at2"/>
<name>A0A370BFL4_9ACTN</name>
<dbReference type="Proteomes" id="UP000253741">
    <property type="component" value="Unassembled WGS sequence"/>
</dbReference>
<sequence>MPVFVGRDARVTGGLRRHGVNRPLPLHKVMDSGNQGYAYPADTCRPGVPSSCKSHRTAGFSV</sequence>
<reference evidence="1 2" key="1">
    <citation type="submission" date="2018-07" db="EMBL/GenBank/DDBJ databases">
        <title>Streptomyces species from bats.</title>
        <authorList>
            <person name="Dunlap C."/>
        </authorList>
    </citation>
    <scope>NUCLEOTIDE SEQUENCE [LARGE SCALE GENOMIC DNA]</scope>
    <source>
        <strain evidence="1 2">AC230</strain>
    </source>
</reference>
<evidence type="ECO:0000313" key="2">
    <source>
        <dbReference type="Proteomes" id="UP000253741"/>
    </source>
</evidence>
<protein>
    <submittedName>
        <fullName evidence="1">Uncharacterized protein</fullName>
    </submittedName>
</protein>
<proteinExistence type="predicted"/>
<comment type="caution">
    <text evidence="1">The sequence shown here is derived from an EMBL/GenBank/DDBJ whole genome shotgun (WGS) entry which is preliminary data.</text>
</comment>
<keyword evidence="2" id="KW-1185">Reference proteome</keyword>
<dbReference type="AlphaFoldDB" id="A0A370BFL4"/>
<gene>
    <name evidence="1" type="ORF">DVH02_03705</name>
</gene>
<dbReference type="EMBL" id="QQNA01000021">
    <property type="protein sequence ID" value="RDG39462.1"/>
    <property type="molecule type" value="Genomic_DNA"/>
</dbReference>
<accession>A0A370BFL4</accession>
<organism evidence="1 2">
    <name type="scientific">Streptomyces corynorhini</name>
    <dbReference type="NCBI Taxonomy" id="2282652"/>
    <lineage>
        <taxon>Bacteria</taxon>
        <taxon>Bacillati</taxon>
        <taxon>Actinomycetota</taxon>
        <taxon>Actinomycetes</taxon>
        <taxon>Kitasatosporales</taxon>
        <taxon>Streptomycetaceae</taxon>
        <taxon>Streptomyces</taxon>
    </lineage>
</organism>
<evidence type="ECO:0000313" key="1">
    <source>
        <dbReference type="EMBL" id="RDG39462.1"/>
    </source>
</evidence>